<evidence type="ECO:0000256" key="7">
    <source>
        <dbReference type="SAM" id="Coils"/>
    </source>
</evidence>
<reference evidence="10" key="2">
    <citation type="submission" date="2025-08" db="UniProtKB">
        <authorList>
            <consortium name="Ensembl"/>
        </authorList>
    </citation>
    <scope>IDENTIFICATION</scope>
</reference>
<evidence type="ECO:0000256" key="3">
    <source>
        <dbReference type="ARBA" id="ARBA00022771"/>
    </source>
</evidence>
<feature type="coiled-coil region" evidence="7">
    <location>
        <begin position="246"/>
        <end position="294"/>
    </location>
</feature>
<dbReference type="AlphaFoldDB" id="G1KG46"/>
<dbReference type="Pfam" id="PF12845">
    <property type="entry name" value="TBD"/>
    <property type="match status" value="1"/>
</dbReference>
<dbReference type="PANTHER" id="PTHR14432">
    <property type="entry name" value="PROSAPIP2 PROTEIN/5-AZACYTIDINE INDUCED GENE 2"/>
    <property type="match status" value="1"/>
</dbReference>
<dbReference type="PROSITE" id="PS51905">
    <property type="entry name" value="ZF_UBZ1"/>
    <property type="match status" value="1"/>
</dbReference>
<sequence>MEKDLLKVRVCYALVFPAERPAFPDRAMDSMFEDDISILTQDALVQDDEWLDSPNTDFSSEMCSASHFALITAYDDIKNRLTGLERENASLKRKLKMYEIKFPLISEFGEERIFPSYDSKETSLLKSEKANLQQQLNQFQRELQKSKEREEQLAEMIQAYEKLCVEKTDLESELGQMRALVETHLNRIRSLEQQLRQRDSNSFPNLNSQLPNQEVQYLSLHSGHVLDRSMNWQSPRGLGEAEGLEVQRLEVELEESRQEVQNSQHREEQLKAECERLQAEVKQLQETRAQDLATSQSERDMAWVKKVGDDQVNLALAYTELTEELCRLRNLSSLQSQILRTLMQEQTISGGQRHSPHSQRHSPAQQRRSPAPQCTSPAQQGRPSIPQCQSPALQRRSPAPPCQSPAHQRRSPAPPPCQSPVSQRRSPAPPSNQSPAQQRCSPSPNCSSPAISSQHRSPGGERSIMDLGYSKPSSHHIKASFQGRRSYSEVSDAALYQQNRSLWLQPEASTLPKHRPYGEVYARDAFEEHLRFEKQSSDEDDWALPSPPSPEAGGIRCASFCAGFPIPDTSMHRTDASYSRAEHAQSWPSINLLMETVDSDIRSCPLCQVAFPIGYPDDALIKHIDSHLENSWQKLGLTIGAHWRPMDSNCRPSSQQVMQLSGLTHCDTTAQHIKHTLHINAYIEKIGALIPWRWSPQLNVSSKFILF</sequence>
<evidence type="ECO:0000256" key="1">
    <source>
        <dbReference type="ARBA" id="ARBA00022553"/>
    </source>
</evidence>
<evidence type="ECO:0000256" key="6">
    <source>
        <dbReference type="PROSITE-ProRule" id="PRU01253"/>
    </source>
</evidence>
<evidence type="ECO:0000256" key="8">
    <source>
        <dbReference type="SAM" id="MobiDB-lite"/>
    </source>
</evidence>
<evidence type="ECO:0000256" key="5">
    <source>
        <dbReference type="ARBA" id="ARBA00023054"/>
    </source>
</evidence>
<feature type="region of interest" description="Disordered" evidence="8">
    <location>
        <begin position="347"/>
        <end position="475"/>
    </location>
</feature>
<dbReference type="GeneTree" id="ENSGT00940000153704"/>
<keyword evidence="5 7" id="KW-0175">Coiled coil</keyword>
<feature type="compositionally biased region" description="Polar residues" evidence="8">
    <location>
        <begin position="361"/>
        <end position="392"/>
    </location>
</feature>
<dbReference type="Ensembl" id="ENSACAT00000007083.4">
    <property type="protein sequence ID" value="ENSACAP00000006932.3"/>
    <property type="gene ID" value="ENSACAG00000007079.4"/>
</dbReference>
<evidence type="ECO:0000256" key="4">
    <source>
        <dbReference type="ARBA" id="ARBA00022833"/>
    </source>
</evidence>
<dbReference type="GO" id="GO:0008270">
    <property type="term" value="F:zinc ion binding"/>
    <property type="evidence" value="ECO:0007669"/>
    <property type="project" value="UniProtKB-KW"/>
</dbReference>
<keyword evidence="11" id="KW-1185">Reference proteome</keyword>
<dbReference type="PANTHER" id="PTHR14432:SF2">
    <property type="entry name" value="TANK-BINDING KINASE 1-BINDING PROTEIN 1"/>
    <property type="match status" value="1"/>
</dbReference>
<gene>
    <name evidence="10" type="primary">TBKBP1</name>
</gene>
<evidence type="ECO:0000256" key="2">
    <source>
        <dbReference type="ARBA" id="ARBA00022723"/>
    </source>
</evidence>
<feature type="domain" description="UBZ1-type" evidence="9">
    <location>
        <begin position="601"/>
        <end position="627"/>
    </location>
</feature>
<keyword evidence="1" id="KW-0597">Phosphoprotein</keyword>
<dbReference type="GO" id="GO:0005737">
    <property type="term" value="C:cytoplasm"/>
    <property type="evidence" value="ECO:0000318"/>
    <property type="project" value="GO_Central"/>
</dbReference>
<reference evidence="10 11" key="1">
    <citation type="submission" date="2009-12" db="EMBL/GenBank/DDBJ databases">
        <title>The Genome Sequence of Anolis carolinensis (Green Anole Lizard).</title>
        <authorList>
            <consortium name="The Genome Sequencing Platform"/>
            <person name="Di Palma F."/>
            <person name="Alfoldi J."/>
            <person name="Heiman D."/>
            <person name="Young S."/>
            <person name="Grabherr M."/>
            <person name="Johnson J."/>
            <person name="Lander E.S."/>
            <person name="Lindblad-Toh K."/>
        </authorList>
    </citation>
    <scope>NUCLEOTIDE SEQUENCE [LARGE SCALE GENOMIC DNA]</scope>
    <source>
        <strain evidence="10 11">JBL SC #1</strain>
    </source>
</reference>
<dbReference type="Bgee" id="ENSACAG00000007079">
    <property type="expression patterns" value="Expressed in embryonic post-anal tail and 12 other cell types or tissues"/>
</dbReference>
<evidence type="ECO:0000313" key="11">
    <source>
        <dbReference type="Proteomes" id="UP000001646"/>
    </source>
</evidence>
<keyword evidence="2" id="KW-0479">Metal-binding</keyword>
<organism evidence="10 11">
    <name type="scientific">Anolis carolinensis</name>
    <name type="common">Green anole</name>
    <name type="synonym">American chameleon</name>
    <dbReference type="NCBI Taxonomy" id="28377"/>
    <lineage>
        <taxon>Eukaryota</taxon>
        <taxon>Metazoa</taxon>
        <taxon>Chordata</taxon>
        <taxon>Craniata</taxon>
        <taxon>Vertebrata</taxon>
        <taxon>Euteleostomi</taxon>
        <taxon>Lepidosauria</taxon>
        <taxon>Squamata</taxon>
        <taxon>Bifurcata</taxon>
        <taxon>Unidentata</taxon>
        <taxon>Episquamata</taxon>
        <taxon>Toxicofera</taxon>
        <taxon>Iguania</taxon>
        <taxon>Dactyloidae</taxon>
        <taxon>Anolis</taxon>
    </lineage>
</organism>
<accession>G1KG46</accession>
<protein>
    <submittedName>
        <fullName evidence="10">TBK1 binding protein 1</fullName>
    </submittedName>
</protein>
<proteinExistence type="predicted"/>
<reference evidence="10" key="3">
    <citation type="submission" date="2025-09" db="UniProtKB">
        <authorList>
            <consortium name="Ensembl"/>
        </authorList>
    </citation>
    <scope>IDENTIFICATION</scope>
</reference>
<dbReference type="InterPro" id="IPR051891">
    <property type="entry name" value="TBK1-IKBKE_adapters"/>
</dbReference>
<dbReference type="STRING" id="28377.ENSACAP00000006932"/>
<dbReference type="InterPro" id="IPR024581">
    <property type="entry name" value="TBD"/>
</dbReference>
<dbReference type="InParanoid" id="G1KG46"/>
<name>G1KG46_ANOCA</name>
<dbReference type="InterPro" id="IPR041641">
    <property type="entry name" value="CALCOCO1/2_Zn_UBZ1"/>
</dbReference>
<keyword evidence="3 6" id="KW-0863">Zinc-finger</keyword>
<dbReference type="HOGENOM" id="CLU_029090_0_0_1"/>
<feature type="compositionally biased region" description="Polar residues" evidence="8">
    <location>
        <begin position="440"/>
        <end position="456"/>
    </location>
</feature>
<feature type="coiled-coil region" evidence="7">
    <location>
        <begin position="74"/>
        <end position="201"/>
    </location>
</feature>
<dbReference type="Proteomes" id="UP000001646">
    <property type="component" value="Chromosome 6"/>
</dbReference>
<evidence type="ECO:0000259" key="9">
    <source>
        <dbReference type="PROSITE" id="PS51905"/>
    </source>
</evidence>
<dbReference type="eggNOG" id="ENOG502QVP4">
    <property type="taxonomic scope" value="Eukaryota"/>
</dbReference>
<evidence type="ECO:0000313" key="10">
    <source>
        <dbReference type="Ensembl" id="ENSACAP00000006932.3"/>
    </source>
</evidence>
<keyword evidence="4" id="KW-0862">Zinc</keyword>